<feature type="region of interest" description="Disordered" evidence="1">
    <location>
        <begin position="1"/>
        <end position="96"/>
    </location>
</feature>
<evidence type="ECO:0000256" key="1">
    <source>
        <dbReference type="SAM" id="MobiDB-lite"/>
    </source>
</evidence>
<evidence type="ECO:0000313" key="3">
    <source>
        <dbReference type="Proteomes" id="UP000613974"/>
    </source>
</evidence>
<sequence length="123" mass="13099">MAQSYLPRGAAAHGHTADDHVFDLRAGRRTGGPGRGTHERSLTRGHPDLSAFPQVRHDRTATGGRRGGRPGGPRRAVEGMSVDHDYGSSGAGTQVPGNQCHAIAKLGVHERTLRSYIEPLAFT</sequence>
<feature type="compositionally biased region" description="Basic and acidic residues" evidence="1">
    <location>
        <begin position="75"/>
        <end position="86"/>
    </location>
</feature>
<protein>
    <submittedName>
        <fullName evidence="2">Uncharacterized protein</fullName>
    </submittedName>
</protein>
<comment type="caution">
    <text evidence="2">The sequence shown here is derived from an EMBL/GenBank/DDBJ whole genome shotgun (WGS) entry which is preliminary data.</text>
</comment>
<name>A0ABQ3SJF4_9ACTN</name>
<feature type="compositionally biased region" description="Basic and acidic residues" evidence="1">
    <location>
        <begin position="15"/>
        <end position="26"/>
    </location>
</feature>
<keyword evidence="3" id="KW-1185">Reference proteome</keyword>
<evidence type="ECO:0000313" key="2">
    <source>
        <dbReference type="EMBL" id="GHI68271.1"/>
    </source>
</evidence>
<accession>A0ABQ3SJF4</accession>
<dbReference type="Proteomes" id="UP000613974">
    <property type="component" value="Unassembled WGS sequence"/>
</dbReference>
<feature type="compositionally biased region" description="Basic and acidic residues" evidence="1">
    <location>
        <begin position="36"/>
        <end position="47"/>
    </location>
</feature>
<organism evidence="2 3">
    <name type="scientific">Streptomyces nojiriensis</name>
    <dbReference type="NCBI Taxonomy" id="66374"/>
    <lineage>
        <taxon>Bacteria</taxon>
        <taxon>Bacillati</taxon>
        <taxon>Actinomycetota</taxon>
        <taxon>Actinomycetes</taxon>
        <taxon>Kitasatosporales</taxon>
        <taxon>Streptomycetaceae</taxon>
        <taxon>Streptomyces</taxon>
    </lineage>
</organism>
<gene>
    <name evidence="2" type="ORF">Snoj_21890</name>
</gene>
<proteinExistence type="predicted"/>
<dbReference type="EMBL" id="BNEC01000003">
    <property type="protein sequence ID" value="GHI68271.1"/>
    <property type="molecule type" value="Genomic_DNA"/>
</dbReference>
<reference evidence="3" key="1">
    <citation type="submission" date="2023-07" db="EMBL/GenBank/DDBJ databases">
        <title>Whole genome shotgun sequence of Streptomyces nojiriensis NBRC 13794.</title>
        <authorList>
            <person name="Komaki H."/>
            <person name="Tamura T."/>
        </authorList>
    </citation>
    <scope>NUCLEOTIDE SEQUENCE [LARGE SCALE GENOMIC DNA]</scope>
    <source>
        <strain evidence="3">NBRC 13794</strain>
    </source>
</reference>